<dbReference type="PROSITE" id="PS50011">
    <property type="entry name" value="PROTEIN_KINASE_DOM"/>
    <property type="match status" value="1"/>
</dbReference>
<proteinExistence type="predicted"/>
<keyword evidence="2" id="KW-1185">Reference proteome</keyword>
<dbReference type="SUPFAM" id="SSF56112">
    <property type="entry name" value="Protein kinase-like (PK-like)"/>
    <property type="match status" value="1"/>
</dbReference>
<dbReference type="WBParaSite" id="Gr19_v10_g14061.t1">
    <property type="protein sequence ID" value="Gr19_v10_g14061.t1"/>
    <property type="gene ID" value="Gr19_v10_g14061"/>
</dbReference>
<organism evidence="2 3">
    <name type="scientific">Globodera rostochiensis</name>
    <name type="common">Golden nematode worm</name>
    <name type="synonym">Heterodera rostochiensis</name>
    <dbReference type="NCBI Taxonomy" id="31243"/>
    <lineage>
        <taxon>Eukaryota</taxon>
        <taxon>Metazoa</taxon>
        <taxon>Ecdysozoa</taxon>
        <taxon>Nematoda</taxon>
        <taxon>Chromadorea</taxon>
        <taxon>Rhabditida</taxon>
        <taxon>Tylenchina</taxon>
        <taxon>Tylenchomorpha</taxon>
        <taxon>Tylenchoidea</taxon>
        <taxon>Heteroderidae</taxon>
        <taxon>Heteroderinae</taxon>
        <taxon>Globodera</taxon>
    </lineage>
</organism>
<feature type="domain" description="Protein kinase" evidence="1">
    <location>
        <begin position="1"/>
        <end position="376"/>
    </location>
</feature>
<sequence>MLIILLLCVSFCCAGNVGLSANRLTNLISKNGLPTPRSAPIPPIVMRRQSAPIIQILNGLPTHRSAPIPSMVVRRHSAPIIQSLKEKILKTENNNRKQTFVAKVKSSEFVQEQLDNENKQQFKFSFMEYWTTVNVSLGYKGASYEYLGRYVAPKVTANIALNMLNALQHYLYELIEVSFDVPKVLTPEHFVFIREAGDQFSQDELIGNIRVEFDSNVPRVEDPRQRALSSDQQQQQSKIIWGKDFIYMSPQQIKNSTNVSGEKDIVWSMGIILYEMIYGYNPFGDPKRTIQPKQQWHWIPLNDEKGEMKEVFKQIEDEQEYINFKRRATLNSLDKNYQMLAFGGPEEFNSLLGECLQNNPEKRISLNELSKRLEQIKKKLPNDKAVFKDRQDAGQKLAKVLAYLDQLKKDELVVLALPRGGVPVAYEIAKSLKVPLDLLFAKRIGFPGNDEFGIGAVAEGNPPHLVTNAKAMQILKLSSTDQYIHEQMEVKLKEIERQRKKYLANRPPIPLEGRAVIVVDDGMATGVTALAVLQKLREAKVAVAILASPVCSLDTLNHLQDNGYELVCLETPRYFTTVSQNYEHFDQISDEEVIRCLDNAKVWMGKSGDE</sequence>
<dbReference type="InterPro" id="IPR000719">
    <property type="entry name" value="Prot_kinase_dom"/>
</dbReference>
<evidence type="ECO:0000259" key="1">
    <source>
        <dbReference type="PROSITE" id="PS50011"/>
    </source>
</evidence>
<dbReference type="AlphaFoldDB" id="A0A914H5N9"/>
<dbReference type="InterPro" id="IPR011009">
    <property type="entry name" value="Kinase-like_dom_sf"/>
</dbReference>
<dbReference type="Gene3D" id="3.30.1310.20">
    <property type="entry name" value="PRTase-like"/>
    <property type="match status" value="1"/>
</dbReference>
<dbReference type="PANTHER" id="PTHR44305:SF20">
    <property type="entry name" value="CHROMOSOME UNDETERMINED SCAFFOLD_42, WHOLE GENOME SHOTGUN SEQUENCE"/>
    <property type="match status" value="1"/>
</dbReference>
<dbReference type="Gene3D" id="3.40.50.2020">
    <property type="match status" value="1"/>
</dbReference>
<accession>A0A914H5N9</accession>
<evidence type="ECO:0000313" key="3">
    <source>
        <dbReference type="WBParaSite" id="Gr19_v10_g14061.t1"/>
    </source>
</evidence>
<protein>
    <submittedName>
        <fullName evidence="3">Protein kinase domain-containing protein</fullName>
    </submittedName>
</protein>
<dbReference type="SUPFAM" id="SSF53271">
    <property type="entry name" value="PRTase-like"/>
    <property type="match status" value="1"/>
</dbReference>
<reference evidence="3" key="1">
    <citation type="submission" date="2022-11" db="UniProtKB">
        <authorList>
            <consortium name="WormBaseParasite"/>
        </authorList>
    </citation>
    <scope>IDENTIFICATION</scope>
</reference>
<dbReference type="Gene3D" id="1.10.510.10">
    <property type="entry name" value="Transferase(Phosphotransferase) domain 1"/>
    <property type="match status" value="1"/>
</dbReference>
<dbReference type="CDD" id="cd06223">
    <property type="entry name" value="PRTases_typeI"/>
    <property type="match status" value="1"/>
</dbReference>
<dbReference type="SMART" id="SM00220">
    <property type="entry name" value="S_TKc"/>
    <property type="match status" value="1"/>
</dbReference>
<dbReference type="PANTHER" id="PTHR44305">
    <property type="entry name" value="SI:DKEY-192D15.2-RELATED"/>
    <property type="match status" value="1"/>
</dbReference>
<dbReference type="InterPro" id="IPR000836">
    <property type="entry name" value="PRTase_dom"/>
</dbReference>
<dbReference type="Pfam" id="PF00069">
    <property type="entry name" value="Pkinase"/>
    <property type="match status" value="1"/>
</dbReference>
<name>A0A914H5N9_GLORO</name>
<dbReference type="InterPro" id="IPR053083">
    <property type="entry name" value="TF_kinase-domain_protein"/>
</dbReference>
<dbReference type="Proteomes" id="UP000887572">
    <property type="component" value="Unplaced"/>
</dbReference>
<dbReference type="GO" id="GO:0005524">
    <property type="term" value="F:ATP binding"/>
    <property type="evidence" value="ECO:0007669"/>
    <property type="project" value="InterPro"/>
</dbReference>
<dbReference type="GO" id="GO:0004672">
    <property type="term" value="F:protein kinase activity"/>
    <property type="evidence" value="ECO:0007669"/>
    <property type="project" value="InterPro"/>
</dbReference>
<dbReference type="InterPro" id="IPR029057">
    <property type="entry name" value="PRTase-like"/>
</dbReference>
<evidence type="ECO:0000313" key="2">
    <source>
        <dbReference type="Proteomes" id="UP000887572"/>
    </source>
</evidence>
<dbReference type="Pfam" id="PF00156">
    <property type="entry name" value="Pribosyltran"/>
    <property type="match status" value="1"/>
</dbReference>